<evidence type="ECO:0000256" key="1">
    <source>
        <dbReference type="SAM" id="MobiDB-lite"/>
    </source>
</evidence>
<feature type="compositionally biased region" description="Basic and acidic residues" evidence="1">
    <location>
        <begin position="12"/>
        <end position="26"/>
    </location>
</feature>
<dbReference type="Proteomes" id="UP000054837">
    <property type="component" value="Unassembled WGS sequence"/>
</dbReference>
<dbReference type="AlphaFoldDB" id="A0A0W8I5W0"/>
<dbReference type="OrthoDB" id="3635752at2"/>
<sequence>MSEPTDLPFQDDENRPESIYEGERPGENGAGRRPGDAGGENGPNGQVEDHALTPGTTRLGRLGEPEETETDVLAARVTGPEDHDGMTRLWRATMGLGHWWFVAVGETGAESPAAAQIDGQMMLLTFTSAERARHFAVQNEMVGPDEDLRAIALTPRELVDSSSTYADAGIAGLMFDPHLSGYFIPTDQLPVVWDAVSTSDSPDEQPS</sequence>
<proteinExistence type="predicted"/>
<accession>A0A0W8I5W0</accession>
<dbReference type="EMBL" id="LQBL01000028">
    <property type="protein sequence ID" value="KUG53631.1"/>
    <property type="molecule type" value="Genomic_DNA"/>
</dbReference>
<evidence type="ECO:0000313" key="3">
    <source>
        <dbReference type="Proteomes" id="UP000054837"/>
    </source>
</evidence>
<dbReference type="RefSeq" id="WP_058891640.1">
    <property type="nucleotide sequence ID" value="NZ_LQBL01000028.1"/>
</dbReference>
<comment type="caution">
    <text evidence="2">The sequence shown here is derived from an EMBL/GenBank/DDBJ whole genome shotgun (WGS) entry which is preliminary data.</text>
</comment>
<gene>
    <name evidence="2" type="ORF">AVL62_02290</name>
</gene>
<evidence type="ECO:0000313" key="2">
    <source>
        <dbReference type="EMBL" id="KUG53631.1"/>
    </source>
</evidence>
<protein>
    <recommendedName>
        <fullName evidence="4">SseB protein N-terminal domain-containing protein</fullName>
    </recommendedName>
</protein>
<reference evidence="2 3" key="1">
    <citation type="submission" date="2015-12" db="EMBL/GenBank/DDBJ databases">
        <title>Serinicoccus chungangenesis strain CD08_5 genome sequencing and assembly.</title>
        <authorList>
            <person name="Chander A.M."/>
            <person name="Kaur G."/>
            <person name="Nair G.R."/>
            <person name="Dhawan D.K."/>
            <person name="Kochhar R.K."/>
            <person name="Mayilraj S."/>
            <person name="Bhadada S.K."/>
        </authorList>
    </citation>
    <scope>NUCLEOTIDE SEQUENCE [LARGE SCALE GENOMIC DNA]</scope>
    <source>
        <strain evidence="2 3">CD08_5</strain>
    </source>
</reference>
<organism evidence="2 3">
    <name type="scientific">Serinicoccus chungangensis</name>
    <dbReference type="NCBI Taxonomy" id="767452"/>
    <lineage>
        <taxon>Bacteria</taxon>
        <taxon>Bacillati</taxon>
        <taxon>Actinomycetota</taxon>
        <taxon>Actinomycetes</taxon>
        <taxon>Micrococcales</taxon>
        <taxon>Ornithinimicrobiaceae</taxon>
        <taxon>Serinicoccus</taxon>
    </lineage>
</organism>
<evidence type="ECO:0008006" key="4">
    <source>
        <dbReference type="Google" id="ProtNLM"/>
    </source>
</evidence>
<feature type="region of interest" description="Disordered" evidence="1">
    <location>
        <begin position="1"/>
        <end position="69"/>
    </location>
</feature>
<keyword evidence="3" id="KW-1185">Reference proteome</keyword>
<name>A0A0W8I5W0_9MICO</name>